<accession>A0A0F7ZEU8</accession>
<dbReference type="EMBL" id="KQ030580">
    <property type="protein sequence ID" value="KJZ71288.1"/>
    <property type="molecule type" value="Genomic_DNA"/>
</dbReference>
<dbReference type="EMBL" id="KQ030939">
    <property type="protein sequence ID" value="KJZ68296.1"/>
    <property type="molecule type" value="Genomic_DNA"/>
</dbReference>
<evidence type="ECO:0000256" key="1">
    <source>
        <dbReference type="SAM" id="MobiDB-lite"/>
    </source>
</evidence>
<evidence type="ECO:0000313" key="5">
    <source>
        <dbReference type="Proteomes" id="UP000054481"/>
    </source>
</evidence>
<sequence length="149" mass="17837">MDTPQSFETTQHLQYFIAILEKCNNRIISYQTTAKLLHEDNKQLYIMIDRLREQNKHDSCRVNMQQQAIRRLDEHISLLQGHYETLTRERSHQQPTWNDSTILAAEQEEMILPELPELPDFSDISDEWLEDDLPETTQSKRRRVTLSRR</sequence>
<evidence type="ECO:0000313" key="2">
    <source>
        <dbReference type="EMBL" id="KJZ68016.1"/>
    </source>
</evidence>
<proteinExistence type="predicted"/>
<dbReference type="AlphaFoldDB" id="A0A0F7ZEU8"/>
<dbReference type="Proteomes" id="UP000054481">
    <property type="component" value="Unassembled WGS sequence"/>
</dbReference>
<keyword evidence="5" id="KW-1185">Reference proteome</keyword>
<reference evidence="2 5" key="1">
    <citation type="journal article" date="2014" name="Genome Biol. Evol.">
        <title>Comparative genomics and transcriptomics analyses reveal divergent lifestyle features of nematode endoparasitic fungus Hirsutella minnesotensis.</title>
        <authorList>
            <person name="Lai Y."/>
            <person name="Liu K."/>
            <person name="Zhang X."/>
            <person name="Zhang X."/>
            <person name="Li K."/>
            <person name="Wang N."/>
            <person name="Shu C."/>
            <person name="Wu Y."/>
            <person name="Wang C."/>
            <person name="Bushley K.E."/>
            <person name="Xiang M."/>
            <person name="Liu X."/>
        </authorList>
    </citation>
    <scope>NUCLEOTIDE SEQUENCE [LARGE SCALE GENOMIC DNA]</scope>
    <source>
        <strain evidence="2 5">3608</strain>
    </source>
</reference>
<organism evidence="2 5">
    <name type="scientific">Hirsutella minnesotensis 3608</name>
    <dbReference type="NCBI Taxonomy" id="1043627"/>
    <lineage>
        <taxon>Eukaryota</taxon>
        <taxon>Fungi</taxon>
        <taxon>Dikarya</taxon>
        <taxon>Ascomycota</taxon>
        <taxon>Pezizomycotina</taxon>
        <taxon>Sordariomycetes</taxon>
        <taxon>Hypocreomycetidae</taxon>
        <taxon>Hypocreales</taxon>
        <taxon>Ophiocordycipitaceae</taxon>
        <taxon>Hirsutella</taxon>
    </lineage>
</organism>
<name>A0A0F7ZEU8_9HYPO</name>
<gene>
    <name evidence="4" type="ORF">HIM_09298</name>
    <name evidence="3" type="ORF">HIM_12311</name>
    <name evidence="2" type="ORF">HIM_12594</name>
</gene>
<evidence type="ECO:0000313" key="3">
    <source>
        <dbReference type="EMBL" id="KJZ68296.1"/>
    </source>
</evidence>
<evidence type="ECO:0000313" key="4">
    <source>
        <dbReference type="EMBL" id="KJZ71288.1"/>
    </source>
</evidence>
<feature type="region of interest" description="Disordered" evidence="1">
    <location>
        <begin position="126"/>
        <end position="149"/>
    </location>
</feature>
<feature type="compositionally biased region" description="Basic residues" evidence="1">
    <location>
        <begin position="139"/>
        <end position="149"/>
    </location>
</feature>
<dbReference type="EMBL" id="KQ031081">
    <property type="protein sequence ID" value="KJZ68016.1"/>
    <property type="molecule type" value="Genomic_DNA"/>
</dbReference>
<protein>
    <submittedName>
        <fullName evidence="2">Uncharacterized protein</fullName>
    </submittedName>
</protein>